<evidence type="ECO:0000313" key="1">
    <source>
        <dbReference type="EMBL" id="GAC78113.1"/>
    </source>
</evidence>
<dbReference type="STRING" id="410332.SAMN04488550_3505"/>
<sequence>MVSDDVMSARMRMIMWLGAAVAAAGVLVGVLALARPSPPAAPSDRELIEEQVRGYVDDLSRGAFLAAVGRSCSATPVARSAVTEPPGEVVVQSTAVINDVTITGSSAVVDAVLDTRGVRTDLPMRLEKHNGDWCISDLPGH</sequence>
<accession>M3V9N9</accession>
<evidence type="ECO:0008006" key="3">
    <source>
        <dbReference type="Google" id="ProtNLM"/>
    </source>
</evidence>
<dbReference type="AlphaFoldDB" id="M3V9N9"/>
<name>M3V9N9_GORML</name>
<protein>
    <recommendedName>
        <fullName evidence="3">DUF4878 domain-containing protein</fullName>
    </recommendedName>
</protein>
<organism evidence="1 2">
    <name type="scientific">Gordonia malaquae NBRC 108250</name>
    <dbReference type="NCBI Taxonomy" id="1223542"/>
    <lineage>
        <taxon>Bacteria</taxon>
        <taxon>Bacillati</taxon>
        <taxon>Actinomycetota</taxon>
        <taxon>Actinomycetes</taxon>
        <taxon>Mycobacteriales</taxon>
        <taxon>Gordoniaceae</taxon>
        <taxon>Gordonia</taxon>
    </lineage>
</organism>
<comment type="caution">
    <text evidence="1">The sequence shown here is derived from an EMBL/GenBank/DDBJ whole genome shotgun (WGS) entry which is preliminary data.</text>
</comment>
<keyword evidence="2" id="KW-1185">Reference proteome</keyword>
<evidence type="ECO:0000313" key="2">
    <source>
        <dbReference type="Proteomes" id="UP000035009"/>
    </source>
</evidence>
<reference evidence="1 2" key="1">
    <citation type="submission" date="2013-02" db="EMBL/GenBank/DDBJ databases">
        <title>Whole genome shotgun sequence of Gordonia malaquae NBRC 108250.</title>
        <authorList>
            <person name="Yoshida I."/>
            <person name="Hosoyama A."/>
            <person name="Tsuchikane K."/>
            <person name="Ando Y."/>
            <person name="Baba S."/>
            <person name="Ohji S."/>
            <person name="Hamada M."/>
            <person name="Tamura T."/>
            <person name="Yamazoe A."/>
            <person name="Yamazaki S."/>
            <person name="Fujita N."/>
        </authorList>
    </citation>
    <scope>NUCLEOTIDE SEQUENCE [LARGE SCALE GENOMIC DNA]</scope>
    <source>
        <strain evidence="1 2">NBRC 108250</strain>
    </source>
</reference>
<dbReference type="Proteomes" id="UP000035009">
    <property type="component" value="Unassembled WGS sequence"/>
</dbReference>
<dbReference type="EMBL" id="BAOP01000002">
    <property type="protein sequence ID" value="GAC78113.1"/>
    <property type="molecule type" value="Genomic_DNA"/>
</dbReference>
<proteinExistence type="predicted"/>
<gene>
    <name evidence="1" type="ORF">GM1_002_00910</name>
</gene>